<organism evidence="1 2">
    <name type="scientific">Nonlabens agnitus</name>
    <dbReference type="NCBI Taxonomy" id="870484"/>
    <lineage>
        <taxon>Bacteria</taxon>
        <taxon>Pseudomonadati</taxon>
        <taxon>Bacteroidota</taxon>
        <taxon>Flavobacteriia</taxon>
        <taxon>Flavobacteriales</taxon>
        <taxon>Flavobacteriaceae</taxon>
        <taxon>Nonlabens</taxon>
    </lineage>
</organism>
<dbReference type="GO" id="GO:0008168">
    <property type="term" value="F:methyltransferase activity"/>
    <property type="evidence" value="ECO:0007669"/>
    <property type="project" value="UniProtKB-KW"/>
</dbReference>
<dbReference type="GO" id="GO:0032259">
    <property type="term" value="P:methylation"/>
    <property type="evidence" value="ECO:0007669"/>
    <property type="project" value="UniProtKB-KW"/>
</dbReference>
<dbReference type="PANTHER" id="PTHR43861">
    <property type="entry name" value="TRANS-ACONITATE 2-METHYLTRANSFERASE-RELATED"/>
    <property type="match status" value="1"/>
</dbReference>
<reference evidence="1 2" key="1">
    <citation type="submission" date="2016-11" db="EMBL/GenBank/DDBJ databases">
        <title>Trade-off between light-utilization and light-protection in marine flavobacteria.</title>
        <authorList>
            <person name="Kumagai Y."/>
        </authorList>
    </citation>
    <scope>NUCLEOTIDE SEQUENCE [LARGE SCALE GENOMIC DNA]</scope>
    <source>
        <strain evidence="1 2">JCM 17109</strain>
    </source>
</reference>
<dbReference type="Gene3D" id="3.40.50.150">
    <property type="entry name" value="Vaccinia Virus protein VP39"/>
    <property type="match status" value="1"/>
</dbReference>
<name>A0A2S9WRP6_9FLAO</name>
<dbReference type="OrthoDB" id="9811589at2"/>
<proteinExistence type="predicted"/>
<keyword evidence="1" id="KW-0808">Transferase</keyword>
<dbReference type="RefSeq" id="WP_105981819.1">
    <property type="nucleotide sequence ID" value="NZ_MQUC01000003.1"/>
</dbReference>
<comment type="caution">
    <text evidence="1">The sequence shown here is derived from an EMBL/GenBank/DDBJ whole genome shotgun (WGS) entry which is preliminary data.</text>
</comment>
<sequence>MSETNDQTTWYSSWFDTPYYHILYRDRDYIEAGHFMKRLTQRLELDQQAHILDLACGRGRHSIFLNRLGYRVTGVDLSESSIAFAKAKLDHIKSGNLELGELGTGKVQLDRIQFAVHNMTQPYPEKFDAIFNLFTSFGYFDNPDDNLKTIQAIKQSLKPDGYGVIDFFNSHKVIENLVAYDEKTEKGITFNQSRRFEDGHIYKDIRFEEDGNKFHFTERVQALTLEDFKSYFATAGLQLVATYGDYQLEPFNKKTSDRLILVFQIAKAS</sequence>
<dbReference type="CDD" id="cd02440">
    <property type="entry name" value="AdoMet_MTases"/>
    <property type="match status" value="1"/>
</dbReference>
<keyword evidence="1" id="KW-0489">Methyltransferase</keyword>
<evidence type="ECO:0000313" key="1">
    <source>
        <dbReference type="EMBL" id="PRP65956.1"/>
    </source>
</evidence>
<dbReference type="EMBL" id="MQUC01000003">
    <property type="protein sequence ID" value="PRP65956.1"/>
    <property type="molecule type" value="Genomic_DNA"/>
</dbReference>
<keyword evidence="2" id="KW-1185">Reference proteome</keyword>
<accession>A0A2S9WRP6</accession>
<dbReference type="SUPFAM" id="SSF53335">
    <property type="entry name" value="S-adenosyl-L-methionine-dependent methyltransferases"/>
    <property type="match status" value="1"/>
</dbReference>
<dbReference type="Proteomes" id="UP000239532">
    <property type="component" value="Unassembled WGS sequence"/>
</dbReference>
<dbReference type="InterPro" id="IPR029063">
    <property type="entry name" value="SAM-dependent_MTases_sf"/>
</dbReference>
<dbReference type="AlphaFoldDB" id="A0A2S9WRP6"/>
<dbReference type="Pfam" id="PF13489">
    <property type="entry name" value="Methyltransf_23"/>
    <property type="match status" value="1"/>
</dbReference>
<evidence type="ECO:0000313" key="2">
    <source>
        <dbReference type="Proteomes" id="UP000239532"/>
    </source>
</evidence>
<dbReference type="Gene3D" id="2.20.25.110">
    <property type="entry name" value="S-adenosyl-L-methionine-dependent methyltransferases"/>
    <property type="match status" value="1"/>
</dbReference>
<gene>
    <name evidence="1" type="ORF">BST86_02065</name>
</gene>
<protein>
    <submittedName>
        <fullName evidence="1">SAM-dependent methyltransferase</fullName>
    </submittedName>
</protein>